<dbReference type="Gene3D" id="3.40.50.300">
    <property type="entry name" value="P-loop containing nucleotide triphosphate hydrolases"/>
    <property type="match status" value="1"/>
</dbReference>
<dbReference type="Proteomes" id="UP001642409">
    <property type="component" value="Unassembled WGS sequence"/>
</dbReference>
<dbReference type="InterPro" id="IPR050209">
    <property type="entry name" value="Rab_GTPases_membrane_traffic"/>
</dbReference>
<accession>A0ABP1HIB8</accession>
<dbReference type="PROSITE" id="PS51419">
    <property type="entry name" value="RAB"/>
    <property type="match status" value="1"/>
</dbReference>
<dbReference type="InterPro" id="IPR001806">
    <property type="entry name" value="Small_GTPase"/>
</dbReference>
<keyword evidence="2" id="KW-1185">Reference proteome</keyword>
<reference evidence="1 2" key="1">
    <citation type="submission" date="2024-07" db="EMBL/GenBank/DDBJ databases">
        <authorList>
            <person name="Akdeniz Z."/>
        </authorList>
    </citation>
    <scope>NUCLEOTIDE SEQUENCE [LARGE SCALE GENOMIC DNA]</scope>
</reference>
<sequence>MNQNNDKTFKVIIEGSKKTSKKQLLCELIQQQFNQNLIGPDFGIEQVQYLKYNIKLQIWDTYKQQDHMKLIIQYYRATNIALMVYDVGQIETFKLCSIYIEQLRSECPQNTQIMLIGQQFKEERQVNVDEAVVFAEMHSLTYTEINYLEDTTETMSQLKQRIVALAINNELK</sequence>
<dbReference type="PANTHER" id="PTHR47979">
    <property type="entry name" value="DRAB11-RELATED"/>
    <property type="match status" value="1"/>
</dbReference>
<dbReference type="SMART" id="SM00175">
    <property type="entry name" value="RAB"/>
    <property type="match status" value="1"/>
</dbReference>
<comment type="caution">
    <text evidence="1">The sequence shown here is derived from an EMBL/GenBank/DDBJ whole genome shotgun (WGS) entry which is preliminary data.</text>
</comment>
<gene>
    <name evidence="1" type="ORF">HINF_LOCUS13306</name>
</gene>
<evidence type="ECO:0000313" key="1">
    <source>
        <dbReference type="EMBL" id="CAL5993940.1"/>
    </source>
</evidence>
<organism evidence="1 2">
    <name type="scientific">Hexamita inflata</name>
    <dbReference type="NCBI Taxonomy" id="28002"/>
    <lineage>
        <taxon>Eukaryota</taxon>
        <taxon>Metamonada</taxon>
        <taxon>Diplomonadida</taxon>
        <taxon>Hexamitidae</taxon>
        <taxon>Hexamitinae</taxon>
        <taxon>Hexamita</taxon>
    </lineage>
</organism>
<dbReference type="Pfam" id="PF00071">
    <property type="entry name" value="Ras"/>
    <property type="match status" value="1"/>
</dbReference>
<dbReference type="EMBL" id="CAXDID020000031">
    <property type="protein sequence ID" value="CAL5993940.1"/>
    <property type="molecule type" value="Genomic_DNA"/>
</dbReference>
<name>A0ABP1HIB8_9EUKA</name>
<dbReference type="InterPro" id="IPR027417">
    <property type="entry name" value="P-loop_NTPase"/>
</dbReference>
<proteinExistence type="predicted"/>
<protein>
    <submittedName>
        <fullName evidence="1">Rab2a</fullName>
    </submittedName>
</protein>
<dbReference type="SUPFAM" id="SSF52540">
    <property type="entry name" value="P-loop containing nucleoside triphosphate hydrolases"/>
    <property type="match status" value="1"/>
</dbReference>
<evidence type="ECO:0000313" key="2">
    <source>
        <dbReference type="Proteomes" id="UP001642409"/>
    </source>
</evidence>